<gene>
    <name evidence="4" type="ORF">ACA1_366680</name>
</gene>
<name>L8GPK5_ACACF</name>
<sequence length="137" mass="15170">MSFSSSRPSLHSSSRDPTHLRGGRSHHHQEKDLKNIDEQVQGFLDFVNASPSAFHAVQSAKERLLAQGFVQIKETEEWKLKAGEKYFFTRNHSSIFAFVVGGKYEAGNGINISAAHTDSPNLKSCCATMRTCPKAFG</sequence>
<dbReference type="STRING" id="1257118.L8GPK5"/>
<dbReference type="EMBL" id="KB008073">
    <property type="protein sequence ID" value="ELR14056.1"/>
    <property type="molecule type" value="Genomic_DNA"/>
</dbReference>
<dbReference type="MEROPS" id="M18.A01"/>
<evidence type="ECO:0000256" key="3">
    <source>
        <dbReference type="SAM" id="MobiDB-lite"/>
    </source>
</evidence>
<dbReference type="EC" id="3.4.11.21" evidence="2"/>
<dbReference type="SUPFAM" id="SSF53187">
    <property type="entry name" value="Zn-dependent exopeptidases"/>
    <property type="match status" value="1"/>
</dbReference>
<evidence type="ECO:0000313" key="4">
    <source>
        <dbReference type="EMBL" id="ELR14056.1"/>
    </source>
</evidence>
<dbReference type="KEGG" id="acan:ACA1_366680"/>
<dbReference type="VEuPathDB" id="AmoebaDB:ACA1_366680"/>
<dbReference type="InterPro" id="IPR001948">
    <property type="entry name" value="Peptidase_M18"/>
</dbReference>
<keyword evidence="4" id="KW-0645">Protease</keyword>
<dbReference type="GO" id="GO:0008270">
    <property type="term" value="F:zinc ion binding"/>
    <property type="evidence" value="ECO:0007669"/>
    <property type="project" value="InterPro"/>
</dbReference>
<dbReference type="GeneID" id="14914559"/>
<accession>L8GPK5</accession>
<organism evidence="4 5">
    <name type="scientific">Acanthamoeba castellanii (strain ATCC 30010 / Neff)</name>
    <dbReference type="NCBI Taxonomy" id="1257118"/>
    <lineage>
        <taxon>Eukaryota</taxon>
        <taxon>Amoebozoa</taxon>
        <taxon>Discosea</taxon>
        <taxon>Longamoebia</taxon>
        <taxon>Centramoebida</taxon>
        <taxon>Acanthamoebidae</taxon>
        <taxon>Acanthamoeba</taxon>
    </lineage>
</organism>
<proteinExistence type="predicted"/>
<feature type="compositionally biased region" description="Low complexity" evidence="3">
    <location>
        <begin position="1"/>
        <end position="12"/>
    </location>
</feature>
<keyword evidence="4" id="KW-0378">Hydrolase</keyword>
<protein>
    <recommendedName>
        <fullName evidence="2">aspartyl aminopeptidase</fullName>
        <ecNumber evidence="2">3.4.11.21</ecNumber>
    </recommendedName>
</protein>
<dbReference type="GO" id="GO:0004177">
    <property type="term" value="F:aminopeptidase activity"/>
    <property type="evidence" value="ECO:0007669"/>
    <property type="project" value="UniProtKB-KW"/>
</dbReference>
<dbReference type="OrthoDB" id="9880441at2759"/>
<dbReference type="Proteomes" id="UP000011083">
    <property type="component" value="Unassembled WGS sequence"/>
</dbReference>
<dbReference type="PANTHER" id="PTHR28570">
    <property type="entry name" value="ASPARTYL AMINOPEPTIDASE"/>
    <property type="match status" value="1"/>
</dbReference>
<dbReference type="GO" id="GO:0006508">
    <property type="term" value="P:proteolysis"/>
    <property type="evidence" value="ECO:0007669"/>
    <property type="project" value="InterPro"/>
</dbReference>
<reference evidence="4 5" key="1">
    <citation type="journal article" date="2013" name="Genome Biol.">
        <title>Genome of Acanthamoeba castellanii highlights extensive lateral gene transfer and early evolution of tyrosine kinase signaling.</title>
        <authorList>
            <person name="Clarke M."/>
            <person name="Lohan A.J."/>
            <person name="Liu B."/>
            <person name="Lagkouvardos I."/>
            <person name="Roy S."/>
            <person name="Zafar N."/>
            <person name="Bertelli C."/>
            <person name="Schilde C."/>
            <person name="Kianianmomeni A."/>
            <person name="Burglin T.R."/>
            <person name="Frech C."/>
            <person name="Turcotte B."/>
            <person name="Kopec K.O."/>
            <person name="Synnott J.M."/>
            <person name="Choo C."/>
            <person name="Paponov I."/>
            <person name="Finkler A."/>
            <person name="Soon Heng Tan C."/>
            <person name="Hutchins A.P."/>
            <person name="Weinmeier T."/>
            <person name="Rattei T."/>
            <person name="Chu J.S."/>
            <person name="Gimenez G."/>
            <person name="Irimia M."/>
            <person name="Rigden D.J."/>
            <person name="Fitzpatrick D.A."/>
            <person name="Lorenzo-Morales J."/>
            <person name="Bateman A."/>
            <person name="Chiu C.H."/>
            <person name="Tang P."/>
            <person name="Hegemann P."/>
            <person name="Fromm H."/>
            <person name="Raoult D."/>
            <person name="Greub G."/>
            <person name="Miranda-Saavedra D."/>
            <person name="Chen N."/>
            <person name="Nash P."/>
            <person name="Ginger M.L."/>
            <person name="Horn M."/>
            <person name="Schaap P."/>
            <person name="Caler L."/>
            <person name="Loftus B."/>
        </authorList>
    </citation>
    <scope>NUCLEOTIDE SEQUENCE [LARGE SCALE GENOMIC DNA]</scope>
    <source>
        <strain evidence="4 5">Neff</strain>
    </source>
</reference>
<dbReference type="AlphaFoldDB" id="L8GPK5"/>
<keyword evidence="4" id="KW-0031">Aminopeptidase</keyword>
<evidence type="ECO:0000256" key="1">
    <source>
        <dbReference type="ARBA" id="ARBA00001335"/>
    </source>
</evidence>
<keyword evidence="5" id="KW-1185">Reference proteome</keyword>
<dbReference type="RefSeq" id="XP_004336069.1">
    <property type="nucleotide sequence ID" value="XM_004336021.1"/>
</dbReference>
<comment type="catalytic activity">
    <reaction evidence="1">
        <text>Release of an N-terminal aspartate or glutamate from a peptide, with a preference for aspartate.</text>
        <dbReference type="EC" id="3.4.11.21"/>
    </reaction>
</comment>
<dbReference type="Gene3D" id="3.40.630.10">
    <property type="entry name" value="Zn peptidases"/>
    <property type="match status" value="1"/>
</dbReference>
<feature type="region of interest" description="Disordered" evidence="3">
    <location>
        <begin position="1"/>
        <end position="34"/>
    </location>
</feature>
<dbReference type="PANTHER" id="PTHR28570:SF3">
    <property type="entry name" value="ASPARTYL AMINOPEPTIDASE"/>
    <property type="match status" value="1"/>
</dbReference>
<dbReference type="Pfam" id="PF02127">
    <property type="entry name" value="Peptidase_M18"/>
    <property type="match status" value="1"/>
</dbReference>
<evidence type="ECO:0000313" key="5">
    <source>
        <dbReference type="Proteomes" id="UP000011083"/>
    </source>
</evidence>
<evidence type="ECO:0000256" key="2">
    <source>
        <dbReference type="ARBA" id="ARBA00011965"/>
    </source>
</evidence>